<keyword evidence="1" id="KW-0456">Lyase</keyword>
<protein>
    <submittedName>
        <fullName evidence="3">Amidohydrolase family protein</fullName>
    </submittedName>
</protein>
<evidence type="ECO:0000313" key="3">
    <source>
        <dbReference type="EMBL" id="NOU87602.1"/>
    </source>
</evidence>
<dbReference type="PANTHER" id="PTHR21240:SF28">
    <property type="entry name" value="ISO-OROTATE DECARBOXYLASE (EUROFUNG)"/>
    <property type="match status" value="1"/>
</dbReference>
<dbReference type="EMBL" id="WHOC01000089">
    <property type="protein sequence ID" value="NOU87602.1"/>
    <property type="molecule type" value="Genomic_DNA"/>
</dbReference>
<dbReference type="InterPro" id="IPR032465">
    <property type="entry name" value="ACMSD"/>
</dbReference>
<name>A0ABX1Z2H4_9BACL</name>
<dbReference type="SUPFAM" id="SSF51556">
    <property type="entry name" value="Metallo-dependent hydrolases"/>
    <property type="match status" value="1"/>
</dbReference>
<dbReference type="Pfam" id="PF04909">
    <property type="entry name" value="Amidohydro_2"/>
    <property type="match status" value="1"/>
</dbReference>
<reference evidence="3 4" key="1">
    <citation type="submission" date="2019-10" db="EMBL/GenBank/DDBJ databases">
        <title>Description of Paenibacillus choica sp. nov.</title>
        <authorList>
            <person name="Carlier A."/>
            <person name="Qi S."/>
        </authorList>
    </citation>
    <scope>NUCLEOTIDE SEQUENCE [LARGE SCALE GENOMIC DNA]</scope>
    <source>
        <strain evidence="3 4">LMG 31460</strain>
    </source>
</reference>
<keyword evidence="4" id="KW-1185">Reference proteome</keyword>
<proteinExistence type="predicted"/>
<organism evidence="3 4">
    <name type="scientific">Paenibacillus germinis</name>
    <dbReference type="NCBI Taxonomy" id="2654979"/>
    <lineage>
        <taxon>Bacteria</taxon>
        <taxon>Bacillati</taxon>
        <taxon>Bacillota</taxon>
        <taxon>Bacilli</taxon>
        <taxon>Bacillales</taxon>
        <taxon>Paenibacillaceae</taxon>
        <taxon>Paenibacillus</taxon>
    </lineage>
</organism>
<sequence>MARTNNPVIRLSNVKLWRGNHMQTTNTDTKLPADKRPKLKRSIIDCDIHQSTGIDILKPYLPRAYQELVKLYGLALPSGMHFNGGLGGRMVDAFPEEGGSAGSDLDLMRKQHLDRYNIEYGILTGEGYAVHTTINYDYAAALCSAINDCTIDHWLSRDSRLRGSVFIPKQEPNLSAKEIDRVGGRSDMVQVIVSNGATLPYGNRYYDPIYAACVRHNLPFTIHVGLEGEGINSPPTGAGYVTHYIETRCARPAVMAAHLASFIFEGVFERFPTLKVVLQESGVLWLAPYLWKLDQEWKGLRVQTPWVRKKPSEYFREHVRVTTQPIEETPSREIFDHLLESIYAKETLMFCSDYPHWDYDSPSQALPKLANELWDNIYYQNAAKLYGLPPRRKEGL</sequence>
<dbReference type="Proteomes" id="UP000658690">
    <property type="component" value="Unassembled WGS sequence"/>
</dbReference>
<evidence type="ECO:0000259" key="2">
    <source>
        <dbReference type="Pfam" id="PF04909"/>
    </source>
</evidence>
<gene>
    <name evidence="3" type="ORF">GC102_17740</name>
</gene>
<dbReference type="InterPro" id="IPR006680">
    <property type="entry name" value="Amidohydro-rel"/>
</dbReference>
<dbReference type="InterPro" id="IPR032466">
    <property type="entry name" value="Metal_Hydrolase"/>
</dbReference>
<evidence type="ECO:0000313" key="4">
    <source>
        <dbReference type="Proteomes" id="UP000658690"/>
    </source>
</evidence>
<feature type="domain" description="Amidohydrolase-related" evidence="2">
    <location>
        <begin position="44"/>
        <end position="388"/>
    </location>
</feature>
<dbReference type="Gene3D" id="3.20.20.140">
    <property type="entry name" value="Metal-dependent hydrolases"/>
    <property type="match status" value="1"/>
</dbReference>
<accession>A0ABX1Z2H4</accession>
<evidence type="ECO:0000256" key="1">
    <source>
        <dbReference type="ARBA" id="ARBA00023239"/>
    </source>
</evidence>
<dbReference type="PANTHER" id="PTHR21240">
    <property type="entry name" value="2-AMINO-3-CARBOXYLMUCONATE-6-SEMIALDEHYDE DECARBOXYLASE"/>
    <property type="match status" value="1"/>
</dbReference>
<comment type="caution">
    <text evidence="3">The sequence shown here is derived from an EMBL/GenBank/DDBJ whole genome shotgun (WGS) entry which is preliminary data.</text>
</comment>